<keyword evidence="5" id="KW-0472">Membrane</keyword>
<name>A0A7X3SNJ2_9HYPH</name>
<evidence type="ECO:0000313" key="7">
    <source>
        <dbReference type="EMBL" id="MXQ11492.1"/>
    </source>
</evidence>
<keyword evidence="2" id="KW-0560">Oxidoreductase</keyword>
<sequence length="387" mass="42190">MPVRQKPVEEQVVVITGASSGIGLATAHHFASRGARGLVLVARNEEALRKVADELSRGGTRAVAVPADVSKREDLERIARTAIDTFGGFDTWVNDAAVALYGPLDKIPLEDQRQLFEVNYWGVVNGSLIAAEHLRSRGGTIINVGSVLSERAMMLQTQYSASKHAVKAFTDGLRMELEEQGTPIAVTLIKPSSIDTPYVEHARNYLDKEAAVPPPAYDPHLVAKAIVFAAEHRRRELTIGFGGWVIGAMGKVAPRMMDKAMELTGYGAQTTDRPERRQMHDNLYRAREDGDMYSSLPGEPRKTSLLLEAQLHPLATAAVLAGVGAMVASVLLAPFMSGSRQAPRAKRPMPRYQPTMRRTGNGHDKRTMGPGHISQRSAGEGRPQPRH</sequence>
<dbReference type="SUPFAM" id="SSF51735">
    <property type="entry name" value="NAD(P)-binding Rossmann-fold domains"/>
    <property type="match status" value="1"/>
</dbReference>
<dbReference type="GO" id="GO:0016020">
    <property type="term" value="C:membrane"/>
    <property type="evidence" value="ECO:0007669"/>
    <property type="project" value="TreeGrafter"/>
</dbReference>
<dbReference type="PANTHER" id="PTHR44196">
    <property type="entry name" value="DEHYDROGENASE/REDUCTASE SDR FAMILY MEMBER 7B"/>
    <property type="match status" value="1"/>
</dbReference>
<proteinExistence type="inferred from homology"/>
<dbReference type="PROSITE" id="PS00061">
    <property type="entry name" value="ADH_SHORT"/>
    <property type="match status" value="1"/>
</dbReference>
<dbReference type="OrthoDB" id="9781689at2"/>
<evidence type="ECO:0000256" key="4">
    <source>
        <dbReference type="SAM" id="MobiDB-lite"/>
    </source>
</evidence>
<dbReference type="InterPro" id="IPR002347">
    <property type="entry name" value="SDR_fam"/>
</dbReference>
<dbReference type="NCBIfam" id="NF005495">
    <property type="entry name" value="PRK07109.1"/>
    <property type="match status" value="1"/>
</dbReference>
<feature type="region of interest" description="Disordered" evidence="4">
    <location>
        <begin position="339"/>
        <end position="387"/>
    </location>
</feature>
<evidence type="ECO:0000256" key="2">
    <source>
        <dbReference type="ARBA" id="ARBA00023002"/>
    </source>
</evidence>
<reference evidence="7 8" key="2">
    <citation type="submission" date="2020-01" db="EMBL/GenBank/DDBJ databases">
        <title>Microvirga sp. nov., an arsenate reduction bacterium isolated from Tibet hotspring sediments.</title>
        <authorList>
            <person name="Xian W.-D."/>
            <person name="Li W.-J."/>
        </authorList>
    </citation>
    <scope>NUCLEOTIDE SEQUENCE [LARGE SCALE GENOMIC DNA]</scope>
    <source>
        <strain evidence="7 8">KCTC 23863</strain>
    </source>
</reference>
<keyword evidence="5" id="KW-1133">Transmembrane helix</keyword>
<dbReference type="CDD" id="cd05360">
    <property type="entry name" value="SDR_c3"/>
    <property type="match status" value="1"/>
</dbReference>
<evidence type="ECO:0000313" key="8">
    <source>
        <dbReference type="Proteomes" id="UP000436483"/>
    </source>
</evidence>
<evidence type="ECO:0000256" key="3">
    <source>
        <dbReference type="RuleBase" id="RU000363"/>
    </source>
</evidence>
<dbReference type="PRINTS" id="PR00080">
    <property type="entry name" value="SDRFAMILY"/>
</dbReference>
<dbReference type="PANTHER" id="PTHR44196:SF1">
    <property type="entry name" value="DEHYDROGENASE_REDUCTASE SDR FAMILY MEMBER 7B"/>
    <property type="match status" value="1"/>
</dbReference>
<dbReference type="Proteomes" id="UP000436483">
    <property type="component" value="Unassembled WGS sequence"/>
</dbReference>
<accession>A0A7X3SNJ2</accession>
<dbReference type="RefSeq" id="WP_160884093.1">
    <property type="nucleotide sequence ID" value="NZ_WURB01000005.1"/>
</dbReference>
<organism evidence="7 8">
    <name type="scientific">Microvirga makkahensis</name>
    <dbReference type="NCBI Taxonomy" id="1128670"/>
    <lineage>
        <taxon>Bacteria</taxon>
        <taxon>Pseudomonadati</taxon>
        <taxon>Pseudomonadota</taxon>
        <taxon>Alphaproteobacteria</taxon>
        <taxon>Hyphomicrobiales</taxon>
        <taxon>Methylobacteriaceae</taxon>
        <taxon>Microvirga</taxon>
    </lineage>
</organism>
<dbReference type="InterPro" id="IPR057326">
    <property type="entry name" value="KR_dom"/>
</dbReference>
<evidence type="ECO:0000256" key="1">
    <source>
        <dbReference type="ARBA" id="ARBA00006484"/>
    </source>
</evidence>
<keyword evidence="5" id="KW-0812">Transmembrane</keyword>
<reference evidence="7 8" key="1">
    <citation type="submission" date="2019-12" db="EMBL/GenBank/DDBJ databases">
        <authorList>
            <person name="Yuan C.-G."/>
        </authorList>
    </citation>
    <scope>NUCLEOTIDE SEQUENCE [LARGE SCALE GENOMIC DNA]</scope>
    <source>
        <strain evidence="7 8">KCTC 23863</strain>
    </source>
</reference>
<dbReference type="InterPro" id="IPR036291">
    <property type="entry name" value="NAD(P)-bd_dom_sf"/>
</dbReference>
<feature type="domain" description="Ketoreductase" evidence="6">
    <location>
        <begin position="11"/>
        <end position="197"/>
    </location>
</feature>
<dbReference type="SMART" id="SM00822">
    <property type="entry name" value="PKS_KR"/>
    <property type="match status" value="1"/>
</dbReference>
<comment type="caution">
    <text evidence="7">The sequence shown here is derived from an EMBL/GenBank/DDBJ whole genome shotgun (WGS) entry which is preliminary data.</text>
</comment>
<dbReference type="GO" id="GO:0016491">
    <property type="term" value="F:oxidoreductase activity"/>
    <property type="evidence" value="ECO:0007669"/>
    <property type="project" value="UniProtKB-KW"/>
</dbReference>
<dbReference type="PRINTS" id="PR00081">
    <property type="entry name" value="GDHRDH"/>
</dbReference>
<dbReference type="InterPro" id="IPR020904">
    <property type="entry name" value="Sc_DH/Rdtase_CS"/>
</dbReference>
<dbReference type="Gene3D" id="3.40.50.720">
    <property type="entry name" value="NAD(P)-binding Rossmann-like Domain"/>
    <property type="match status" value="1"/>
</dbReference>
<dbReference type="Pfam" id="PF00106">
    <property type="entry name" value="adh_short"/>
    <property type="match status" value="1"/>
</dbReference>
<protein>
    <submittedName>
        <fullName evidence="7">SDR family NAD(P)-dependent oxidoreductase</fullName>
    </submittedName>
</protein>
<comment type="similarity">
    <text evidence="1 3">Belongs to the short-chain dehydrogenases/reductases (SDR) family.</text>
</comment>
<dbReference type="AlphaFoldDB" id="A0A7X3SNJ2"/>
<evidence type="ECO:0000256" key="5">
    <source>
        <dbReference type="SAM" id="Phobius"/>
    </source>
</evidence>
<dbReference type="EMBL" id="WURB01000005">
    <property type="protein sequence ID" value="MXQ11492.1"/>
    <property type="molecule type" value="Genomic_DNA"/>
</dbReference>
<keyword evidence="8" id="KW-1185">Reference proteome</keyword>
<feature type="transmembrane region" description="Helical" evidence="5">
    <location>
        <begin position="314"/>
        <end position="337"/>
    </location>
</feature>
<evidence type="ECO:0000259" key="6">
    <source>
        <dbReference type="SMART" id="SM00822"/>
    </source>
</evidence>
<gene>
    <name evidence="7" type="ORF">GR328_08470</name>
</gene>